<dbReference type="InterPro" id="IPR058678">
    <property type="entry name" value="ARM_PUB"/>
</dbReference>
<dbReference type="Gene3D" id="3.30.40.10">
    <property type="entry name" value="Zinc/RING finger domain, C3HC4 (zinc finger)"/>
    <property type="match status" value="1"/>
</dbReference>
<evidence type="ECO:0000256" key="3">
    <source>
        <dbReference type="ARBA" id="ARBA00022679"/>
    </source>
</evidence>
<gene>
    <name evidence="7" type="ORF">DCAR_0416601</name>
</gene>
<evidence type="ECO:0000256" key="4">
    <source>
        <dbReference type="ARBA" id="ARBA00022786"/>
    </source>
</evidence>
<dbReference type="FunFam" id="3.30.40.10:FF:000442">
    <property type="entry name" value="RING-type E3 ubiquitin transferase"/>
    <property type="match status" value="1"/>
</dbReference>
<protein>
    <recommendedName>
        <fullName evidence="5 6">U-box domain-containing protein</fullName>
        <ecNumber evidence="5">2.3.2.27</ecNumber>
    </recommendedName>
    <alternativeName>
        <fullName evidence="5">RING-type E3 ubiquitin transferase PUB</fullName>
    </alternativeName>
</protein>
<dbReference type="InterPro" id="IPR016024">
    <property type="entry name" value="ARM-type_fold"/>
</dbReference>
<proteinExistence type="predicted"/>
<reference evidence="7" key="1">
    <citation type="journal article" date="2016" name="Nat. Genet.">
        <title>A high-quality carrot genome assembly provides new insights into carotenoid accumulation and asterid genome evolution.</title>
        <authorList>
            <person name="Iorizzo M."/>
            <person name="Ellison S."/>
            <person name="Senalik D."/>
            <person name="Zeng P."/>
            <person name="Satapoomin P."/>
            <person name="Huang J."/>
            <person name="Bowman M."/>
            <person name="Iovene M."/>
            <person name="Sanseverino W."/>
            <person name="Cavagnaro P."/>
            <person name="Yildiz M."/>
            <person name="Macko-Podgorni A."/>
            <person name="Moranska E."/>
            <person name="Grzebelus E."/>
            <person name="Grzebelus D."/>
            <person name="Ashrafi H."/>
            <person name="Zheng Z."/>
            <person name="Cheng S."/>
            <person name="Spooner D."/>
            <person name="Van Deynze A."/>
            <person name="Simon P."/>
        </authorList>
    </citation>
    <scope>NUCLEOTIDE SEQUENCE</scope>
    <source>
        <tissue evidence="7">Leaf</tissue>
    </source>
</reference>
<dbReference type="SUPFAM" id="SSF57850">
    <property type="entry name" value="RING/U-box"/>
    <property type="match status" value="1"/>
</dbReference>
<evidence type="ECO:0000256" key="1">
    <source>
        <dbReference type="ARBA" id="ARBA00000900"/>
    </source>
</evidence>
<evidence type="ECO:0000256" key="5">
    <source>
        <dbReference type="RuleBase" id="RU369093"/>
    </source>
</evidence>
<comment type="pathway">
    <text evidence="2 5">Protein modification; protein ubiquitination.</text>
</comment>
<evidence type="ECO:0000256" key="2">
    <source>
        <dbReference type="ARBA" id="ARBA00004906"/>
    </source>
</evidence>
<dbReference type="InterPro" id="IPR011989">
    <property type="entry name" value="ARM-like"/>
</dbReference>
<dbReference type="InterPro" id="IPR045185">
    <property type="entry name" value="PUB22/23/24-like"/>
</dbReference>
<comment type="catalytic activity">
    <reaction evidence="1 5">
        <text>S-ubiquitinyl-[E2 ubiquitin-conjugating enzyme]-L-cysteine + [acceptor protein]-L-lysine = [E2 ubiquitin-conjugating enzyme]-L-cysteine + N(6)-ubiquitinyl-[acceptor protein]-L-lysine.</text>
        <dbReference type="EC" id="2.3.2.27"/>
    </reaction>
</comment>
<dbReference type="Proteomes" id="UP000077755">
    <property type="component" value="Chromosome 4"/>
</dbReference>
<dbReference type="GO" id="GO:0016567">
    <property type="term" value="P:protein ubiquitination"/>
    <property type="evidence" value="ECO:0007669"/>
    <property type="project" value="UniProtKB-UniRule"/>
</dbReference>
<keyword evidence="8" id="KW-1185">Reference proteome</keyword>
<dbReference type="KEGG" id="dcr:108216772"/>
<dbReference type="CDD" id="cd16664">
    <property type="entry name" value="RING-Ubox_PUB"/>
    <property type="match status" value="1"/>
</dbReference>
<name>A0AAF1AYG3_DAUCS</name>
<organism evidence="7 8">
    <name type="scientific">Daucus carota subsp. sativus</name>
    <name type="common">Carrot</name>
    <dbReference type="NCBI Taxonomy" id="79200"/>
    <lineage>
        <taxon>Eukaryota</taxon>
        <taxon>Viridiplantae</taxon>
        <taxon>Streptophyta</taxon>
        <taxon>Embryophyta</taxon>
        <taxon>Tracheophyta</taxon>
        <taxon>Spermatophyta</taxon>
        <taxon>Magnoliopsida</taxon>
        <taxon>eudicotyledons</taxon>
        <taxon>Gunneridae</taxon>
        <taxon>Pentapetalae</taxon>
        <taxon>asterids</taxon>
        <taxon>campanulids</taxon>
        <taxon>Apiales</taxon>
        <taxon>Apiaceae</taxon>
        <taxon>Apioideae</taxon>
        <taxon>Scandiceae</taxon>
        <taxon>Daucinae</taxon>
        <taxon>Daucus</taxon>
        <taxon>Daucus sect. Daucus</taxon>
    </lineage>
</organism>
<dbReference type="AlphaFoldDB" id="A0AAF1AYG3"/>
<accession>A0AAF1AYG3</accession>
<dbReference type="Gene3D" id="1.25.10.10">
    <property type="entry name" value="Leucine-rich Repeat Variant"/>
    <property type="match status" value="1"/>
</dbReference>
<dbReference type="Pfam" id="PF25598">
    <property type="entry name" value="ARM_PUB"/>
    <property type="match status" value="1"/>
</dbReference>
<dbReference type="PROSITE" id="PS51698">
    <property type="entry name" value="U_BOX"/>
    <property type="match status" value="1"/>
</dbReference>
<evidence type="ECO:0000313" key="7">
    <source>
        <dbReference type="EMBL" id="WOG97261.1"/>
    </source>
</evidence>
<dbReference type="InterPro" id="IPR003613">
    <property type="entry name" value="Ubox_domain"/>
</dbReference>
<dbReference type="Pfam" id="PF04564">
    <property type="entry name" value="U-box"/>
    <property type="match status" value="1"/>
</dbReference>
<dbReference type="SUPFAM" id="SSF48371">
    <property type="entry name" value="ARM repeat"/>
    <property type="match status" value="1"/>
</dbReference>
<feature type="domain" description="U-box" evidence="6">
    <location>
        <begin position="6"/>
        <end position="80"/>
    </location>
</feature>
<sequence length="400" mass="45246">MEEETVIPHLFRCPISLDLFTDPVILSTGHTYDRPSIEKWLATGNLTCPVTMQKLHDPSMLPNHTLRHLIDQWIRKAPRLSTDHYLTTLGSEFSLTRIRNNLESSQISLDDKLKILADIEALSGELPSKNYCLIRLGLFSMLLDIVFGDHHPHYQDNLNFIEQVLVCVVKLFPYSDLGSLNVLNKESKIARFVLLFDQESVVIRKCLCLLVEKIASSLYTRQLCIVLAQQQSILQGIVQILNDKSDASEAGVKSVSALCCLDLNRESLVRAGAVHGLIDYILRTYKHETSLAPVAMKALEVLLRLESARNEIVHHPNGISALVKMVFRVSDHEGSKSAINSLMILCRDSIRAREEVITAGVLTQLLLLLQSQCNERTKTKARMLLKLLRTMWIEDSKHDY</sequence>
<evidence type="ECO:0000313" key="8">
    <source>
        <dbReference type="Proteomes" id="UP000077755"/>
    </source>
</evidence>
<dbReference type="InterPro" id="IPR045210">
    <property type="entry name" value="RING-Ubox_PUB"/>
</dbReference>
<dbReference type="EC" id="2.3.2.27" evidence="5"/>
<keyword evidence="3 5" id="KW-0808">Transferase</keyword>
<comment type="function">
    <text evidence="5">Functions as an E3 ubiquitin ligase.</text>
</comment>
<keyword evidence="4 5" id="KW-0833">Ubl conjugation pathway</keyword>
<dbReference type="SMART" id="SM00504">
    <property type="entry name" value="Ubox"/>
    <property type="match status" value="1"/>
</dbReference>
<dbReference type="EMBL" id="CP093346">
    <property type="protein sequence ID" value="WOG97261.1"/>
    <property type="molecule type" value="Genomic_DNA"/>
</dbReference>
<reference evidence="7" key="2">
    <citation type="submission" date="2022-03" db="EMBL/GenBank/DDBJ databases">
        <title>Draft title - Genomic analysis of global carrot germplasm unveils the trajectory of domestication and the origin of high carotenoid orange carrot.</title>
        <authorList>
            <person name="Iorizzo M."/>
            <person name="Ellison S."/>
            <person name="Senalik D."/>
            <person name="Macko-Podgorni A."/>
            <person name="Grzebelus D."/>
            <person name="Bostan H."/>
            <person name="Rolling W."/>
            <person name="Curaba J."/>
            <person name="Simon P."/>
        </authorList>
    </citation>
    <scope>NUCLEOTIDE SEQUENCE</scope>
    <source>
        <tissue evidence="7">Leaf</tissue>
    </source>
</reference>
<dbReference type="PANTHER" id="PTHR22849:SF103">
    <property type="entry name" value="U-BOX DOMAIN-CONTAINING PROTEIN"/>
    <property type="match status" value="1"/>
</dbReference>
<dbReference type="PANTHER" id="PTHR22849">
    <property type="entry name" value="WDSAM1 PROTEIN"/>
    <property type="match status" value="1"/>
</dbReference>
<dbReference type="InterPro" id="IPR013083">
    <property type="entry name" value="Znf_RING/FYVE/PHD"/>
</dbReference>
<dbReference type="GO" id="GO:0061630">
    <property type="term" value="F:ubiquitin protein ligase activity"/>
    <property type="evidence" value="ECO:0007669"/>
    <property type="project" value="UniProtKB-UniRule"/>
</dbReference>
<evidence type="ECO:0000259" key="6">
    <source>
        <dbReference type="PROSITE" id="PS51698"/>
    </source>
</evidence>